<dbReference type="AlphaFoldDB" id="A0A7U9TM90"/>
<dbReference type="PANTHER" id="PTHR48111:SF26">
    <property type="entry name" value="STAGE 0 SPORULATION PROTEIN A HOMOLOG"/>
    <property type="match status" value="1"/>
</dbReference>
<dbReference type="GO" id="GO:0005829">
    <property type="term" value="C:cytosol"/>
    <property type="evidence" value="ECO:0007669"/>
    <property type="project" value="TreeGrafter"/>
</dbReference>
<gene>
    <name evidence="2" type="ORF">MPAN_010690</name>
</gene>
<dbReference type="Proteomes" id="UP000620133">
    <property type="component" value="Chromosome"/>
</dbReference>
<dbReference type="Pfam" id="PF00486">
    <property type="entry name" value="Trans_reg_C"/>
    <property type="match status" value="1"/>
</dbReference>
<dbReference type="PROSITE" id="PS51755">
    <property type="entry name" value="OMPR_PHOB"/>
    <property type="match status" value="1"/>
</dbReference>
<protein>
    <submittedName>
        <fullName evidence="2">DNA-binding response regulator</fullName>
    </submittedName>
</protein>
<dbReference type="CDD" id="cd00383">
    <property type="entry name" value="trans_reg_C"/>
    <property type="match status" value="1"/>
</dbReference>
<dbReference type="EMBL" id="AP024412">
    <property type="protein sequence ID" value="BCR36176.1"/>
    <property type="molecule type" value="Genomic_DNA"/>
</dbReference>
<dbReference type="Gene3D" id="1.10.10.10">
    <property type="entry name" value="Winged helix-like DNA-binding domain superfamily/Winged helix DNA-binding domain"/>
    <property type="match status" value="1"/>
</dbReference>
<accession>A0A7U9TM90</accession>
<dbReference type="KEGG" id="manr:MPAN_010690"/>
<dbReference type="GO" id="GO:0000976">
    <property type="term" value="F:transcription cis-regulatory region binding"/>
    <property type="evidence" value="ECO:0007669"/>
    <property type="project" value="TreeGrafter"/>
</dbReference>
<dbReference type="GO" id="GO:0000156">
    <property type="term" value="F:phosphorelay response regulator activity"/>
    <property type="evidence" value="ECO:0007669"/>
    <property type="project" value="TreeGrafter"/>
</dbReference>
<keyword evidence="1 2" id="KW-0238">DNA-binding</keyword>
<dbReference type="InterPro" id="IPR016032">
    <property type="entry name" value="Sig_transdc_resp-reg_C-effctor"/>
</dbReference>
<dbReference type="InterPro" id="IPR039420">
    <property type="entry name" value="WalR-like"/>
</dbReference>
<reference evidence="2" key="1">
    <citation type="submission" date="2021-01" db="EMBL/GenBank/DDBJ databases">
        <title>Draft genome sequence of Acholeplasmataceae bacterium strain Mahy22.</title>
        <authorList>
            <person name="Watanabe M."/>
            <person name="Kojima H."/>
            <person name="Fukui M."/>
        </authorList>
    </citation>
    <scope>NUCLEOTIDE SEQUENCE</scope>
    <source>
        <strain evidence="2">Mahy22</strain>
    </source>
</reference>
<evidence type="ECO:0000256" key="1">
    <source>
        <dbReference type="ARBA" id="ARBA00023125"/>
    </source>
</evidence>
<dbReference type="InterPro" id="IPR001867">
    <property type="entry name" value="OmpR/PhoB-type_DNA-bd"/>
</dbReference>
<proteinExistence type="predicted"/>
<dbReference type="InterPro" id="IPR036388">
    <property type="entry name" value="WH-like_DNA-bd_sf"/>
</dbReference>
<keyword evidence="3" id="KW-1185">Reference proteome</keyword>
<evidence type="ECO:0000313" key="3">
    <source>
        <dbReference type="Proteomes" id="UP000620133"/>
    </source>
</evidence>
<dbReference type="GO" id="GO:0032993">
    <property type="term" value="C:protein-DNA complex"/>
    <property type="evidence" value="ECO:0007669"/>
    <property type="project" value="TreeGrafter"/>
</dbReference>
<organism evidence="2 3">
    <name type="scientific">Mariniplasma anaerobium</name>
    <dbReference type="NCBI Taxonomy" id="2735436"/>
    <lineage>
        <taxon>Bacteria</taxon>
        <taxon>Bacillati</taxon>
        <taxon>Mycoplasmatota</taxon>
        <taxon>Mollicutes</taxon>
        <taxon>Acholeplasmatales</taxon>
        <taxon>Acholeplasmataceae</taxon>
        <taxon>Mariniplasma</taxon>
    </lineage>
</organism>
<dbReference type="PANTHER" id="PTHR48111">
    <property type="entry name" value="REGULATOR OF RPOS"/>
    <property type="match status" value="1"/>
</dbReference>
<dbReference type="GO" id="GO:0006355">
    <property type="term" value="P:regulation of DNA-templated transcription"/>
    <property type="evidence" value="ECO:0007669"/>
    <property type="project" value="InterPro"/>
</dbReference>
<dbReference type="SUPFAM" id="SSF46894">
    <property type="entry name" value="C-terminal effector domain of the bipartite response regulators"/>
    <property type="match status" value="1"/>
</dbReference>
<evidence type="ECO:0000313" key="2">
    <source>
        <dbReference type="EMBL" id="BCR36176.1"/>
    </source>
</evidence>
<dbReference type="RefSeq" id="WP_176240144.1">
    <property type="nucleotide sequence ID" value="NZ_AP024412.1"/>
</dbReference>
<dbReference type="SMART" id="SM00862">
    <property type="entry name" value="Trans_reg_C"/>
    <property type="match status" value="1"/>
</dbReference>
<name>A0A7U9TM90_9MOLU</name>
<sequence length="233" mass="27129">MHKIALITKDVEPFKELIELFNDNQYEIILLNMNDIGDNHKNFSEIDFICLNLEYNDIINQHLISSIKEQSKVPLCIFGKNHTDLEKIALFNAGSVGYIEFPFSSVEVYGRINAVIKYLHKLTKKDIKKIIYGPVQIDLLNHSIKNGKKTYHLTKVEYKILLLLLDKKDETVTKDRIIDFVWDNDKSATDNALGIHITRLRKKIEHDPNIQLLETVWGIGYRLNYKLCQQNSE</sequence>